<dbReference type="AlphaFoldDB" id="Q84RV2"/>
<evidence type="ECO:0000256" key="1">
    <source>
        <dbReference type="SAM" id="MobiDB-lite"/>
    </source>
</evidence>
<gene>
    <name evidence="2" type="primary">P0571D04.115</name>
</gene>
<reference evidence="3" key="1">
    <citation type="journal article" date="2005" name="Nature">
        <title>The map-based sequence of the rice genome.</title>
        <authorList>
            <consortium name="International rice genome sequencing project (IRGSP)"/>
            <person name="Matsumoto T."/>
            <person name="Wu J."/>
            <person name="Kanamori H."/>
            <person name="Katayose Y."/>
            <person name="Fujisawa M."/>
            <person name="Namiki N."/>
            <person name="Mizuno H."/>
            <person name="Yamamoto K."/>
            <person name="Antonio B.A."/>
            <person name="Baba T."/>
            <person name="Sakata K."/>
            <person name="Nagamura Y."/>
            <person name="Aoki H."/>
            <person name="Arikawa K."/>
            <person name="Arita K."/>
            <person name="Bito T."/>
            <person name="Chiden Y."/>
            <person name="Fujitsuka N."/>
            <person name="Fukunaka R."/>
            <person name="Hamada M."/>
            <person name="Harada C."/>
            <person name="Hayashi A."/>
            <person name="Hijishita S."/>
            <person name="Honda M."/>
            <person name="Hosokawa S."/>
            <person name="Ichikawa Y."/>
            <person name="Idonuma A."/>
            <person name="Iijima M."/>
            <person name="Ikeda M."/>
            <person name="Ikeno M."/>
            <person name="Ito K."/>
            <person name="Ito S."/>
            <person name="Ito T."/>
            <person name="Ito Y."/>
            <person name="Ito Y."/>
            <person name="Iwabuchi A."/>
            <person name="Kamiya K."/>
            <person name="Karasawa W."/>
            <person name="Kurita K."/>
            <person name="Katagiri S."/>
            <person name="Kikuta A."/>
            <person name="Kobayashi H."/>
            <person name="Kobayashi N."/>
            <person name="Machita K."/>
            <person name="Maehara T."/>
            <person name="Masukawa M."/>
            <person name="Mizubayashi T."/>
            <person name="Mukai Y."/>
            <person name="Nagasaki H."/>
            <person name="Nagata Y."/>
            <person name="Naito S."/>
            <person name="Nakashima M."/>
            <person name="Nakama Y."/>
            <person name="Nakamichi Y."/>
            <person name="Nakamura M."/>
            <person name="Meguro A."/>
            <person name="Negishi M."/>
            <person name="Ohta I."/>
            <person name="Ohta T."/>
            <person name="Okamoto M."/>
            <person name="Ono N."/>
            <person name="Saji S."/>
            <person name="Sakaguchi M."/>
            <person name="Sakai K."/>
            <person name="Shibata M."/>
            <person name="Shimokawa T."/>
            <person name="Song J."/>
            <person name="Takazaki Y."/>
            <person name="Terasawa K."/>
            <person name="Tsugane M."/>
            <person name="Tsuji K."/>
            <person name="Ueda S."/>
            <person name="Waki K."/>
            <person name="Yamagata H."/>
            <person name="Yamamoto M."/>
            <person name="Yamamoto S."/>
            <person name="Yamane H."/>
            <person name="Yoshiki S."/>
            <person name="Yoshihara R."/>
            <person name="Yukawa K."/>
            <person name="Zhong H."/>
            <person name="Yano M."/>
            <person name="Yuan Q."/>
            <person name="Ouyang S."/>
            <person name="Liu J."/>
            <person name="Jones K.M."/>
            <person name="Gansberger K."/>
            <person name="Moffat K."/>
            <person name="Hill J."/>
            <person name="Bera J."/>
            <person name="Fadrosh D."/>
            <person name="Jin S."/>
            <person name="Johri S."/>
            <person name="Kim M."/>
            <person name="Overton L."/>
            <person name="Reardon M."/>
            <person name="Tsitrin T."/>
            <person name="Vuong H."/>
            <person name="Weaver B."/>
            <person name="Ciecko A."/>
            <person name="Tallon L."/>
            <person name="Jackson J."/>
            <person name="Pai G."/>
            <person name="Aken S.V."/>
            <person name="Utterback T."/>
            <person name="Reidmuller S."/>
            <person name="Feldblyum T."/>
            <person name="Hsiao J."/>
            <person name="Zismann V."/>
            <person name="Iobst S."/>
            <person name="de Vazeille A.R."/>
            <person name="Buell C.R."/>
            <person name="Ying K."/>
            <person name="Li Y."/>
            <person name="Lu T."/>
            <person name="Huang Y."/>
            <person name="Zhao Q."/>
            <person name="Feng Q."/>
            <person name="Zhang L."/>
            <person name="Zhu J."/>
            <person name="Weng Q."/>
            <person name="Mu J."/>
            <person name="Lu Y."/>
            <person name="Fan D."/>
            <person name="Liu Y."/>
            <person name="Guan J."/>
            <person name="Zhang Y."/>
            <person name="Yu S."/>
            <person name="Liu X."/>
            <person name="Zhang Y."/>
            <person name="Hong G."/>
            <person name="Han B."/>
            <person name="Choisne N."/>
            <person name="Demange N."/>
            <person name="Orjeda G."/>
            <person name="Samain S."/>
            <person name="Cattolico L."/>
            <person name="Pelletier E."/>
            <person name="Couloux A."/>
            <person name="Segurens B."/>
            <person name="Wincker P."/>
            <person name="D'Hont A."/>
            <person name="Scarpelli C."/>
            <person name="Weissenbach J."/>
            <person name="Salanoubat M."/>
            <person name="Quetier F."/>
            <person name="Yu Y."/>
            <person name="Kim H.R."/>
            <person name="Rambo T."/>
            <person name="Currie J."/>
            <person name="Collura K."/>
            <person name="Luo M."/>
            <person name="Yang T."/>
            <person name="Ammiraju J.S.S."/>
            <person name="Engler F."/>
            <person name="Soderlund C."/>
            <person name="Wing R.A."/>
            <person name="Palmer L.E."/>
            <person name="de la Bastide M."/>
            <person name="Spiegel L."/>
            <person name="Nascimento L."/>
            <person name="Zutavern T."/>
            <person name="O'Shaughnessy A."/>
            <person name="Dike S."/>
            <person name="Dedhia N."/>
            <person name="Preston R."/>
            <person name="Balija V."/>
            <person name="McCombie W.R."/>
            <person name="Chow T."/>
            <person name="Chen H."/>
            <person name="Chung M."/>
            <person name="Chen C."/>
            <person name="Shaw J."/>
            <person name="Wu H."/>
            <person name="Hsiao K."/>
            <person name="Chao Y."/>
            <person name="Chu M."/>
            <person name="Cheng C."/>
            <person name="Hour A."/>
            <person name="Lee P."/>
            <person name="Lin S."/>
            <person name="Lin Y."/>
            <person name="Liou J."/>
            <person name="Liu S."/>
            <person name="Hsing Y."/>
            <person name="Raghuvanshi S."/>
            <person name="Mohanty A."/>
            <person name="Bharti A.K."/>
            <person name="Gaur A."/>
            <person name="Gupta V."/>
            <person name="Kumar D."/>
            <person name="Ravi V."/>
            <person name="Vij S."/>
            <person name="Kapur A."/>
            <person name="Khurana P."/>
            <person name="Khurana P."/>
            <person name="Khurana J.P."/>
            <person name="Tyagi A.K."/>
            <person name="Gaikwad K."/>
            <person name="Singh A."/>
            <person name="Dalal V."/>
            <person name="Srivastava S."/>
            <person name="Dixit A."/>
            <person name="Pal A.K."/>
            <person name="Ghazi I.A."/>
            <person name="Yadav M."/>
            <person name="Pandit A."/>
            <person name="Bhargava A."/>
            <person name="Sureshbabu K."/>
            <person name="Batra K."/>
            <person name="Sharma T.R."/>
            <person name="Mohapatra T."/>
            <person name="Singh N.K."/>
            <person name="Messing J."/>
            <person name="Nelson A.B."/>
            <person name="Fuks G."/>
            <person name="Kavchok S."/>
            <person name="Keizer G."/>
            <person name="Linton E."/>
            <person name="Llaca V."/>
            <person name="Song R."/>
            <person name="Tanyolac B."/>
            <person name="Young S."/>
            <person name="Ho-Il K."/>
            <person name="Hahn J.H."/>
            <person name="Sangsakoo G."/>
            <person name="Vanavichit A."/>
            <person name="de Mattos Luiz.A.T."/>
            <person name="Zimmer P.D."/>
            <person name="Malone G."/>
            <person name="Dellagostin O."/>
            <person name="de Oliveira A.C."/>
            <person name="Bevan M."/>
            <person name="Bancroft I."/>
            <person name="Minx P."/>
            <person name="Cordum H."/>
            <person name="Wilson R."/>
            <person name="Cheng Z."/>
            <person name="Jin W."/>
            <person name="Jiang J."/>
            <person name="Leong S.A."/>
            <person name="Iwama H."/>
            <person name="Gojobori T."/>
            <person name="Itoh T."/>
            <person name="Niimura Y."/>
            <person name="Fujii Y."/>
            <person name="Habara T."/>
            <person name="Sakai H."/>
            <person name="Sato Y."/>
            <person name="Wilson G."/>
            <person name="Kumar K."/>
            <person name="McCouch S."/>
            <person name="Juretic N."/>
            <person name="Hoen D."/>
            <person name="Wright S."/>
            <person name="Bruskiewich R."/>
            <person name="Bureau T."/>
            <person name="Miyao A."/>
            <person name="Hirochika H."/>
            <person name="Nishikawa T."/>
            <person name="Kadowaki K."/>
            <person name="Sugiura M."/>
            <person name="Burr B."/>
            <person name="Sasaki T."/>
        </authorList>
    </citation>
    <scope>NUCLEOTIDE SEQUENCE [LARGE SCALE GENOMIC DNA]</scope>
    <source>
        <strain evidence="3">cv. Nipponbare</strain>
    </source>
</reference>
<accession>Q84RV2</accession>
<proteinExistence type="predicted"/>
<evidence type="ECO:0000313" key="2">
    <source>
        <dbReference type="EMBL" id="BAC65925.1"/>
    </source>
</evidence>
<protein>
    <submittedName>
        <fullName evidence="2">Uncharacterized protein</fullName>
    </submittedName>
</protein>
<dbReference type="Proteomes" id="UP000000763">
    <property type="component" value="Chromosome 7"/>
</dbReference>
<feature type="region of interest" description="Disordered" evidence="1">
    <location>
        <begin position="21"/>
        <end position="63"/>
    </location>
</feature>
<name>Q84RV2_ORYSJ</name>
<evidence type="ECO:0000313" key="3">
    <source>
        <dbReference type="Proteomes" id="UP000000763"/>
    </source>
</evidence>
<dbReference type="EMBL" id="AP004315">
    <property type="protein sequence ID" value="BAC65925.1"/>
    <property type="molecule type" value="Genomic_DNA"/>
</dbReference>
<organism evidence="2 3">
    <name type="scientific">Oryza sativa subsp. japonica</name>
    <name type="common">Rice</name>
    <dbReference type="NCBI Taxonomy" id="39947"/>
    <lineage>
        <taxon>Eukaryota</taxon>
        <taxon>Viridiplantae</taxon>
        <taxon>Streptophyta</taxon>
        <taxon>Embryophyta</taxon>
        <taxon>Tracheophyta</taxon>
        <taxon>Spermatophyta</taxon>
        <taxon>Magnoliopsida</taxon>
        <taxon>Liliopsida</taxon>
        <taxon>Poales</taxon>
        <taxon>Poaceae</taxon>
        <taxon>BOP clade</taxon>
        <taxon>Oryzoideae</taxon>
        <taxon>Oryzeae</taxon>
        <taxon>Oryzinae</taxon>
        <taxon>Oryza</taxon>
        <taxon>Oryza sativa</taxon>
    </lineage>
</organism>
<sequence length="83" mass="8331">MPLLFMKSSQCQCTQRWLGSMAPEGSSTAADGEGAARRRALPPEECSTATDGEGAPAPASKTVLGGNSGCVRAVVGGGHARSP</sequence>
<reference evidence="3" key="2">
    <citation type="journal article" date="2008" name="Nucleic Acids Res.">
        <title>The rice annotation project database (RAP-DB): 2008 update.</title>
        <authorList>
            <consortium name="The rice annotation project (RAP)"/>
        </authorList>
    </citation>
    <scope>GENOME REANNOTATION</scope>
    <source>
        <strain evidence="3">cv. Nipponbare</strain>
    </source>
</reference>